<dbReference type="InterPro" id="IPR036397">
    <property type="entry name" value="RNaseH_sf"/>
</dbReference>
<comment type="caution">
    <text evidence="2">The sequence shown here is derived from an EMBL/GenBank/DDBJ whole genome shotgun (WGS) entry which is preliminary data.</text>
</comment>
<proteinExistence type="predicted"/>
<dbReference type="Pfam" id="PF02171">
    <property type="entry name" value="Piwi"/>
    <property type="match status" value="1"/>
</dbReference>
<dbReference type="PANTHER" id="PTHR22891">
    <property type="entry name" value="EUKARYOTIC TRANSLATION INITIATION FACTOR 2C"/>
    <property type="match status" value="1"/>
</dbReference>
<dbReference type="Gene3D" id="3.30.420.10">
    <property type="entry name" value="Ribonuclease H-like superfamily/Ribonuclease H"/>
    <property type="match status" value="1"/>
</dbReference>
<evidence type="ECO:0000259" key="1">
    <source>
        <dbReference type="PROSITE" id="PS50822"/>
    </source>
</evidence>
<evidence type="ECO:0000313" key="2">
    <source>
        <dbReference type="EMBL" id="GMS80957.1"/>
    </source>
</evidence>
<dbReference type="PROSITE" id="PS50822">
    <property type="entry name" value="PIWI"/>
    <property type="match status" value="1"/>
</dbReference>
<organism evidence="2 3">
    <name type="scientific">Pristionchus entomophagus</name>
    <dbReference type="NCBI Taxonomy" id="358040"/>
    <lineage>
        <taxon>Eukaryota</taxon>
        <taxon>Metazoa</taxon>
        <taxon>Ecdysozoa</taxon>
        <taxon>Nematoda</taxon>
        <taxon>Chromadorea</taxon>
        <taxon>Rhabditida</taxon>
        <taxon>Rhabditina</taxon>
        <taxon>Diplogasteromorpha</taxon>
        <taxon>Diplogasteroidea</taxon>
        <taxon>Neodiplogasteridae</taxon>
        <taxon>Pristionchus</taxon>
    </lineage>
</organism>
<sequence length="913" mass="100648">MAAPSTEMAKMAIKTTAPAAAPQLAKGKKGMARKVVTNSFPAMLKPNTPFYMHDFRVNAVYMHKGEEKLREVTKQTRDDFVEQDRKQVAMATYSTLKDTGLLKGDFLYDRAALLVSLQEICKGGEITHNLTAKNAPKLFALPSIKEATAVRVTIKKASESYQVTSNDVTSKNEATHKAILSIINIATSQALFEKTDQFVVYGTGNAYLLEPEKFGFKTFDVGSNDKYGGTGLTKGARLIEGAGGAAAAITVDVKKTAFHKDFENVADKLRNCGCSDNPIEATQILSGLKAIIYYSGLPKEQQKARVMTIGRVSNTRVKDVTFEANGKKITLPQFLQSMRKTSIKNPTAFAIIDKYDDKNFFSPECLMIAPNQRVKTDNIQPVNIEKLIRESATLPDKRQRETATLAKTLDAGADNAAQAKRGITVNTSAPITVNARGLAAVLLGTGNGPLSVNGPWRQGKVAQVPLDRFQKWTVCHLNNGSEPDLAQATADALVRYARTIGYSINMTLSPVYMRLEGNGEAQMQELFTKEKQGGSQFILLICNSRIKNHGLLKYMELKHDIITEQLTSNIAQKLAQQANTGTNVVLKIVEKLGGQNNYVAKSTPDLPPWITAKGTMIVGLQMQHPSSLSGKEKEANAMPSRPVCIGWSTNAVRGASQRGATDPQQEKENTHFNSDWTYAMPKDYKDGELFFSAYKDVVLSMLRSYKKYRETIPSRIVLIRGGLPEGDYDKIRSEEVPIWEAAFKTLNAAYSPSFIIVTSNEMHSDRFYQEKIPANEKAPRQNLPSGTVIDSGVTNPALSQAFIQAHVPLQGTAKVPSYVVQHSFLNPAHKMVVTMDDIIRTVHALCFTHGVCNTPTAVPTPLYVARESMKRATELLQFWLRRSGNRDWDLEEIKKELTINAETAAIHGLRVNA</sequence>
<dbReference type="EMBL" id="BTSX01000001">
    <property type="protein sequence ID" value="GMS80957.1"/>
    <property type="molecule type" value="Genomic_DNA"/>
</dbReference>
<dbReference type="SUPFAM" id="SSF53098">
    <property type="entry name" value="Ribonuclease H-like"/>
    <property type="match status" value="1"/>
</dbReference>
<dbReference type="InterPro" id="IPR012337">
    <property type="entry name" value="RNaseH-like_sf"/>
</dbReference>
<accession>A0AAV5SEG1</accession>
<feature type="domain" description="Piwi" evidence="1">
    <location>
        <begin position="582"/>
        <end position="877"/>
    </location>
</feature>
<dbReference type="Gene3D" id="2.170.260.10">
    <property type="entry name" value="paz domain"/>
    <property type="match status" value="1"/>
</dbReference>
<protein>
    <recommendedName>
        <fullName evidence="1">Piwi domain-containing protein</fullName>
    </recommendedName>
</protein>
<name>A0AAV5SEG1_9BILA</name>
<dbReference type="GO" id="GO:0003676">
    <property type="term" value="F:nucleic acid binding"/>
    <property type="evidence" value="ECO:0007669"/>
    <property type="project" value="InterPro"/>
</dbReference>
<dbReference type="AlphaFoldDB" id="A0AAV5SEG1"/>
<gene>
    <name evidence="2" type="ORF">PENTCL1PPCAC_3132</name>
</gene>
<reference evidence="2" key="1">
    <citation type="submission" date="2023-10" db="EMBL/GenBank/DDBJ databases">
        <title>Genome assembly of Pristionchus species.</title>
        <authorList>
            <person name="Yoshida K."/>
            <person name="Sommer R.J."/>
        </authorList>
    </citation>
    <scope>NUCLEOTIDE SEQUENCE</scope>
    <source>
        <strain evidence="2">RS0144</strain>
    </source>
</reference>
<dbReference type="InterPro" id="IPR036085">
    <property type="entry name" value="PAZ_dom_sf"/>
</dbReference>
<dbReference type="SUPFAM" id="SSF101690">
    <property type="entry name" value="PAZ domain"/>
    <property type="match status" value="1"/>
</dbReference>
<dbReference type="Gene3D" id="3.40.50.2300">
    <property type="match status" value="1"/>
</dbReference>
<dbReference type="SMART" id="SM00950">
    <property type="entry name" value="Piwi"/>
    <property type="match status" value="1"/>
</dbReference>
<dbReference type="InterPro" id="IPR003165">
    <property type="entry name" value="Piwi"/>
</dbReference>
<dbReference type="Proteomes" id="UP001432027">
    <property type="component" value="Unassembled WGS sequence"/>
</dbReference>
<evidence type="ECO:0000313" key="3">
    <source>
        <dbReference type="Proteomes" id="UP001432027"/>
    </source>
</evidence>
<keyword evidence="3" id="KW-1185">Reference proteome</keyword>